<evidence type="ECO:0000313" key="11">
    <source>
        <dbReference type="EMBL" id="CAF3561590.1"/>
    </source>
</evidence>
<dbReference type="GO" id="GO:0016020">
    <property type="term" value="C:membrane"/>
    <property type="evidence" value="ECO:0007669"/>
    <property type="project" value="UniProtKB-SubCell"/>
</dbReference>
<dbReference type="Proteomes" id="UP000663845">
    <property type="component" value="Unassembled WGS sequence"/>
</dbReference>
<evidence type="ECO:0000256" key="2">
    <source>
        <dbReference type="ARBA" id="ARBA00022692"/>
    </source>
</evidence>
<feature type="transmembrane region" description="Helical" evidence="5">
    <location>
        <begin position="268"/>
        <end position="293"/>
    </location>
</feature>
<evidence type="ECO:0000259" key="6">
    <source>
        <dbReference type="PROSITE" id="PS50262"/>
    </source>
</evidence>
<dbReference type="Proteomes" id="UP000663891">
    <property type="component" value="Unassembled WGS sequence"/>
</dbReference>
<name>A0A813SRH4_9BILA</name>
<feature type="transmembrane region" description="Helical" evidence="5">
    <location>
        <begin position="305"/>
        <end position="327"/>
    </location>
</feature>
<evidence type="ECO:0000256" key="5">
    <source>
        <dbReference type="SAM" id="Phobius"/>
    </source>
</evidence>
<feature type="transmembrane region" description="Helical" evidence="5">
    <location>
        <begin position="225"/>
        <end position="247"/>
    </location>
</feature>
<evidence type="ECO:0000313" key="13">
    <source>
        <dbReference type="Proteomes" id="UP000663860"/>
    </source>
</evidence>
<evidence type="ECO:0000313" key="9">
    <source>
        <dbReference type="EMBL" id="CAF0918466.1"/>
    </source>
</evidence>
<evidence type="ECO:0000256" key="3">
    <source>
        <dbReference type="ARBA" id="ARBA00022989"/>
    </source>
</evidence>
<evidence type="ECO:0000313" key="10">
    <source>
        <dbReference type="EMBL" id="CAF3556407.1"/>
    </source>
</evidence>
<comment type="subcellular location">
    <subcellularLocation>
        <location evidence="1">Membrane</location>
    </subcellularLocation>
</comment>
<sequence>MNNHDVNNRLSQIPLINKSILHSLNTTLHPREQISHVQSLLIIFETVRISSAICSVLGVLANLALIYVIANTSFRHVSYGLLIATIAFFDSIRLLSSIFYYLIFANVIPRNFITKIIYVVIDRYPIFVVNWCKVLMSIERLLTVRYWEHHTHLDWRSKHKRKQHRQFTFAIIFILISGFISQHPNFFSQRYEFIDINYQRLMFVIKQNPNFKYGYYKFNNTLFTIISYLILDTTMPVFCVLFVNILLLKEIRRLPLSLQVKIKESIGILFFLTGLSIAILPRAFIALYGHYVLDDDYTLLKKLSISFYICLGFEYFNHAITGYTCFLQSALLRSELKNMIWTRYIVHHLHE</sequence>
<comment type="caution">
    <text evidence="7">The sequence shown here is derived from an EMBL/GenBank/DDBJ whole genome shotgun (WGS) entry which is preliminary data.</text>
</comment>
<dbReference type="Proteomes" id="UP000663881">
    <property type="component" value="Unassembled WGS sequence"/>
</dbReference>
<dbReference type="Proteomes" id="UP000663844">
    <property type="component" value="Unassembled WGS sequence"/>
</dbReference>
<reference evidence="7" key="1">
    <citation type="submission" date="2021-02" db="EMBL/GenBank/DDBJ databases">
        <authorList>
            <person name="Nowell W R."/>
        </authorList>
    </citation>
    <scope>NUCLEOTIDE SEQUENCE</scope>
</reference>
<dbReference type="EMBL" id="CAJOBB010000457">
    <property type="protein sequence ID" value="CAF3683661.1"/>
    <property type="molecule type" value="Genomic_DNA"/>
</dbReference>
<gene>
    <name evidence="7" type="ORF">IZO911_LOCUS6812</name>
    <name evidence="8" type="ORF">JYZ213_LOCUS6769</name>
    <name evidence="12" type="ORF">KXQ929_LOCUS9848</name>
    <name evidence="10" type="ORF">OKA104_LOCUS4359</name>
    <name evidence="11" type="ORF">OXD698_LOCUS4445</name>
    <name evidence="9" type="ORF">VCS650_LOCUS10237</name>
</gene>
<dbReference type="Proteomes" id="UP000663860">
    <property type="component" value="Unassembled WGS sequence"/>
</dbReference>
<feature type="domain" description="G-protein coupled receptors family 1 profile" evidence="6">
    <location>
        <begin position="61"/>
        <end position="325"/>
    </location>
</feature>
<dbReference type="EMBL" id="CAJNOE010000043">
    <property type="protein sequence ID" value="CAF0798789.1"/>
    <property type="molecule type" value="Genomic_DNA"/>
</dbReference>
<keyword evidence="2 5" id="KW-0812">Transmembrane</keyword>
<organism evidence="7 13">
    <name type="scientific">Adineta steineri</name>
    <dbReference type="NCBI Taxonomy" id="433720"/>
    <lineage>
        <taxon>Eukaryota</taxon>
        <taxon>Metazoa</taxon>
        <taxon>Spiralia</taxon>
        <taxon>Gnathifera</taxon>
        <taxon>Rotifera</taxon>
        <taxon>Eurotatoria</taxon>
        <taxon>Bdelloidea</taxon>
        <taxon>Adinetida</taxon>
        <taxon>Adinetidae</taxon>
        <taxon>Adineta</taxon>
    </lineage>
</organism>
<dbReference type="InterPro" id="IPR017452">
    <property type="entry name" value="GPCR_Rhodpsn_7TM"/>
</dbReference>
<evidence type="ECO:0000313" key="12">
    <source>
        <dbReference type="EMBL" id="CAF3683661.1"/>
    </source>
</evidence>
<dbReference type="InterPro" id="IPR052954">
    <property type="entry name" value="GPCR-Ligand_Int"/>
</dbReference>
<dbReference type="PANTHER" id="PTHR46641:SF2">
    <property type="entry name" value="FMRFAMIDE RECEPTOR"/>
    <property type="match status" value="1"/>
</dbReference>
<dbReference type="PANTHER" id="PTHR46641">
    <property type="entry name" value="FMRFAMIDE RECEPTOR-RELATED"/>
    <property type="match status" value="1"/>
</dbReference>
<dbReference type="EMBL" id="CAJNOG010000043">
    <property type="protein sequence ID" value="CAF0829743.1"/>
    <property type="molecule type" value="Genomic_DNA"/>
</dbReference>
<dbReference type="SUPFAM" id="SSF81321">
    <property type="entry name" value="Family A G protein-coupled receptor-like"/>
    <property type="match status" value="1"/>
</dbReference>
<accession>A0A813SRH4</accession>
<evidence type="ECO:0000313" key="8">
    <source>
        <dbReference type="EMBL" id="CAF0829743.1"/>
    </source>
</evidence>
<keyword evidence="4 5" id="KW-0472">Membrane</keyword>
<dbReference type="AlphaFoldDB" id="A0A813SRH4"/>
<dbReference type="EMBL" id="CAJOAY010000139">
    <property type="protein sequence ID" value="CAF3556407.1"/>
    <property type="molecule type" value="Genomic_DNA"/>
</dbReference>
<feature type="transmembrane region" description="Helical" evidence="5">
    <location>
        <begin position="49"/>
        <end position="69"/>
    </location>
</feature>
<proteinExistence type="predicted"/>
<feature type="transmembrane region" description="Helical" evidence="5">
    <location>
        <begin position="81"/>
        <end position="104"/>
    </location>
</feature>
<dbReference type="EMBL" id="CAJOAZ010000168">
    <property type="protein sequence ID" value="CAF3561590.1"/>
    <property type="molecule type" value="Genomic_DNA"/>
</dbReference>
<keyword evidence="3 5" id="KW-1133">Transmembrane helix</keyword>
<protein>
    <recommendedName>
        <fullName evidence="6">G-protein coupled receptors family 1 profile domain-containing protein</fullName>
    </recommendedName>
</protein>
<dbReference type="Proteomes" id="UP000663868">
    <property type="component" value="Unassembled WGS sequence"/>
</dbReference>
<dbReference type="Gene3D" id="1.20.1070.10">
    <property type="entry name" value="Rhodopsin 7-helix transmembrane proteins"/>
    <property type="match status" value="1"/>
</dbReference>
<feature type="transmembrane region" description="Helical" evidence="5">
    <location>
        <begin position="166"/>
        <end position="183"/>
    </location>
</feature>
<dbReference type="EMBL" id="CAJNON010000073">
    <property type="protein sequence ID" value="CAF0918466.1"/>
    <property type="molecule type" value="Genomic_DNA"/>
</dbReference>
<dbReference type="PROSITE" id="PS50262">
    <property type="entry name" value="G_PROTEIN_RECEP_F1_2"/>
    <property type="match status" value="1"/>
</dbReference>
<dbReference type="OrthoDB" id="10009372at2759"/>
<evidence type="ECO:0000256" key="1">
    <source>
        <dbReference type="ARBA" id="ARBA00004370"/>
    </source>
</evidence>
<evidence type="ECO:0000313" key="7">
    <source>
        <dbReference type="EMBL" id="CAF0798789.1"/>
    </source>
</evidence>
<evidence type="ECO:0000256" key="4">
    <source>
        <dbReference type="ARBA" id="ARBA00023136"/>
    </source>
</evidence>